<dbReference type="GeneID" id="108718150"/>
<evidence type="ECO:0000313" key="3">
    <source>
        <dbReference type="Proteomes" id="UP000186698"/>
    </source>
</evidence>
<protein>
    <submittedName>
        <fullName evidence="4 5">protein FAM124B</fullName>
    </submittedName>
</protein>
<proteinExistence type="inferred from homology"/>
<evidence type="ECO:0000256" key="1">
    <source>
        <dbReference type="ARBA" id="ARBA00006440"/>
    </source>
</evidence>
<feature type="domain" description="FAM124" evidence="2">
    <location>
        <begin position="11"/>
        <end position="242"/>
    </location>
</feature>
<dbReference type="InterPro" id="IPR046365">
    <property type="entry name" value="FAM124_dom"/>
</dbReference>
<dbReference type="OrthoDB" id="10023686at2759"/>
<organism evidence="3 5">
    <name type="scientific">Xenopus laevis</name>
    <name type="common">African clawed frog</name>
    <dbReference type="NCBI Taxonomy" id="8355"/>
    <lineage>
        <taxon>Eukaryota</taxon>
        <taxon>Metazoa</taxon>
        <taxon>Chordata</taxon>
        <taxon>Craniata</taxon>
        <taxon>Vertebrata</taxon>
        <taxon>Euteleostomi</taxon>
        <taxon>Amphibia</taxon>
        <taxon>Batrachia</taxon>
        <taxon>Anura</taxon>
        <taxon>Pipoidea</taxon>
        <taxon>Pipidae</taxon>
        <taxon>Xenopodinae</taxon>
        <taxon>Xenopus</taxon>
        <taxon>Xenopus</taxon>
    </lineage>
</organism>
<dbReference type="Pfam" id="PF15067">
    <property type="entry name" value="FAM124"/>
    <property type="match status" value="1"/>
</dbReference>
<sequence>MDERQPVLPLTVHLLANSGDSLAFQLAVDRLLHRICSDVPLFLVSERAAPIKLYECQKKRSEFPGISVTLFLREDLGEERIDLLQSFFQLPPWAHIITDFQEGRSCPVKLPLCDYYSLDTHMPVWEIRHVHYGTEIVRLTVYCSCDNYEDAVRLYETILQKEATSQKAGFCFFVLYSTSHVSVQLSLKQLHPGISVQVKDACALQFAVHAVGQLVPLLPYPCVPISDTRWQTQDYDGNKILLLVVGNTTATEVKTESKAASTLMVNPNSSSLLFSSLNRSMEAQVQTAKDSIIPKNVCVPCNSLDQSETVYNNISPSQKMMTTHGVQMKETESNVDTGYTVVSLTSQQAYMCELLEDKQRSPASEDIYFSTSKSKSPQNMSYKQSLSSDVAKGGKAFGMAENMFHVERDQIHNSNIYISEEEEFFI</sequence>
<dbReference type="RefSeq" id="XP_018121293.1">
    <property type="nucleotide sequence ID" value="XM_018265804.2"/>
</dbReference>
<dbReference type="OMA" id="YMCELLE"/>
<evidence type="ECO:0000259" key="2">
    <source>
        <dbReference type="Pfam" id="PF15067"/>
    </source>
</evidence>
<accession>A0A1L8G4H2</accession>
<dbReference type="PANTHER" id="PTHR14715:SF2">
    <property type="entry name" value="PROTEIN FAM124B"/>
    <property type="match status" value="1"/>
</dbReference>
<dbReference type="InterPro" id="IPR029380">
    <property type="entry name" value="FAM124"/>
</dbReference>
<keyword evidence="3" id="KW-1185">Reference proteome</keyword>
<dbReference type="AlphaFoldDB" id="A0A1L8G4H2"/>
<evidence type="ECO:0000313" key="4">
    <source>
        <dbReference type="RefSeq" id="XP_018121293.1"/>
    </source>
</evidence>
<evidence type="ECO:0000313" key="5">
    <source>
        <dbReference type="RefSeq" id="XP_041420895.1"/>
    </source>
</evidence>
<dbReference type="PaxDb" id="8355-A0A1L8G4H2"/>
<dbReference type="AGR" id="Xenbase:XB-GENE-17344901"/>
<comment type="similarity">
    <text evidence="1">Belongs to the FAM124 family.</text>
</comment>
<dbReference type="PANTHER" id="PTHR14715">
    <property type="entry name" value="FAM124 DOMAIN-CONTAINING PROTEIN-RELATED"/>
    <property type="match status" value="1"/>
</dbReference>
<dbReference type="RefSeq" id="XP_041420895.1">
    <property type="nucleotide sequence ID" value="XM_041564961.1"/>
</dbReference>
<name>A0A1L8G4H2_XENLA</name>
<evidence type="ECO:0000313" key="6">
    <source>
        <dbReference type="Xenbase" id="XB-GENE-17344901"/>
    </source>
</evidence>
<dbReference type="Proteomes" id="UP000186698">
    <property type="component" value="Chromosome 5S"/>
</dbReference>
<dbReference type="STRING" id="8355.A0A1L8G4H2"/>
<dbReference type="GO" id="GO:0005654">
    <property type="term" value="C:nucleoplasm"/>
    <property type="evidence" value="ECO:0000318"/>
    <property type="project" value="GO_Central"/>
</dbReference>
<dbReference type="KEGG" id="xla:108718150"/>
<dbReference type="Xenbase" id="XB-GENE-17344901">
    <property type="gene designation" value="fam124b.S"/>
</dbReference>
<gene>
    <name evidence="4 5 6" type="primary">fam124b.S</name>
</gene>
<reference evidence="4 5" key="1">
    <citation type="submission" date="2025-04" db="UniProtKB">
        <authorList>
            <consortium name="RefSeq"/>
        </authorList>
    </citation>
    <scope>IDENTIFICATION</scope>
    <source>
        <strain evidence="4 5">J_2021</strain>
        <tissue evidence="4 5">Erythrocytes</tissue>
    </source>
</reference>
<dbReference type="CTD" id="108718150"/>
<dbReference type="Bgee" id="108718150">
    <property type="expression patterns" value="Expressed in testis and 14 other cell types or tissues"/>
</dbReference>